<dbReference type="InterPro" id="IPR050840">
    <property type="entry name" value="Adaptor_Complx_Large_Subunit"/>
</dbReference>
<accession>A0AAF0F5H1</accession>
<dbReference type="Gene3D" id="2.60.40.1230">
    <property type="match status" value="1"/>
</dbReference>
<dbReference type="Proteomes" id="UP001217754">
    <property type="component" value="Chromosome 9"/>
</dbReference>
<dbReference type="AlphaFoldDB" id="A0AAF0F5H1"/>
<dbReference type="Pfam" id="PF02296">
    <property type="entry name" value="Alpha_adaptin_C"/>
    <property type="match status" value="1"/>
</dbReference>
<dbReference type="GO" id="GO:0006886">
    <property type="term" value="P:intracellular protein transport"/>
    <property type="evidence" value="ECO:0007669"/>
    <property type="project" value="UniProtKB-UniRule"/>
</dbReference>
<keyword evidence="5" id="KW-0168">Coated pit</keyword>
<dbReference type="Gene3D" id="1.25.10.10">
    <property type="entry name" value="Leucine-rich Repeat Variant"/>
    <property type="match status" value="1"/>
</dbReference>
<dbReference type="GO" id="GO:0035615">
    <property type="term" value="F:clathrin adaptor activity"/>
    <property type="evidence" value="ECO:0007669"/>
    <property type="project" value="InterPro"/>
</dbReference>
<dbReference type="InterPro" id="IPR013041">
    <property type="entry name" value="Clathrin_app_Ig-like_sf"/>
</dbReference>
<comment type="function">
    <text evidence="5">Adaptins are components of the adaptor complexes which link clathrin to receptors in coated vesicles. Clathrin-associated protein complexes are believed to interact with the cytoplasmic tails of membrane proteins, leading to their selection and concentration.</text>
</comment>
<evidence type="ECO:0000256" key="6">
    <source>
        <dbReference type="PIRSR" id="PIRSR037091-1"/>
    </source>
</evidence>
<keyword evidence="2 5" id="KW-0813">Transport</keyword>
<dbReference type="RefSeq" id="XP_060124062.1">
    <property type="nucleotide sequence ID" value="XM_060268079.1"/>
</dbReference>
<evidence type="ECO:0000259" key="8">
    <source>
        <dbReference type="Pfam" id="PF01602"/>
    </source>
</evidence>
<dbReference type="GO" id="GO:0030122">
    <property type="term" value="C:AP-2 adaptor complex"/>
    <property type="evidence" value="ECO:0007669"/>
    <property type="project" value="InterPro"/>
</dbReference>
<dbReference type="Gene3D" id="3.30.310.10">
    <property type="entry name" value="TATA-Binding Protein"/>
    <property type="match status" value="1"/>
</dbReference>
<dbReference type="Pfam" id="PF01602">
    <property type="entry name" value="Adaptin_N"/>
    <property type="match status" value="1"/>
</dbReference>
<evidence type="ECO:0000313" key="11">
    <source>
        <dbReference type="Proteomes" id="UP001217754"/>
    </source>
</evidence>
<evidence type="ECO:0000259" key="9">
    <source>
        <dbReference type="Pfam" id="PF02296"/>
    </source>
</evidence>
<dbReference type="InterPro" id="IPR003164">
    <property type="entry name" value="Clathrin_a-adaptin_app_sub_C"/>
</dbReference>
<dbReference type="PANTHER" id="PTHR22780">
    <property type="entry name" value="ADAPTIN, ALPHA/GAMMA/EPSILON"/>
    <property type="match status" value="1"/>
</dbReference>
<keyword evidence="5" id="KW-0254">Endocytosis</keyword>
<dbReference type="InterPro" id="IPR009028">
    <property type="entry name" value="Coatomer/calthrin_app_sub_C"/>
</dbReference>
<protein>
    <recommendedName>
        <fullName evidence="5">AP-2 complex subunit alpha</fullName>
    </recommendedName>
</protein>
<keyword evidence="3 5" id="KW-0653">Protein transport</keyword>
<feature type="compositionally biased region" description="Polar residues" evidence="7">
    <location>
        <begin position="754"/>
        <end position="771"/>
    </location>
</feature>
<evidence type="ECO:0000256" key="5">
    <source>
        <dbReference type="PIRNR" id="PIRNR037091"/>
    </source>
</evidence>
<feature type="compositionally biased region" description="Basic and acidic residues" evidence="7">
    <location>
        <begin position="728"/>
        <end position="739"/>
    </location>
</feature>
<proteinExistence type="inferred from homology"/>
<dbReference type="GeneID" id="85227811"/>
<feature type="region of interest" description="Disordered" evidence="7">
    <location>
        <begin position="722"/>
        <end position="771"/>
    </location>
</feature>
<reference evidence="10" key="1">
    <citation type="submission" date="2023-03" db="EMBL/GenBank/DDBJ databases">
        <title>Mating type loci evolution in Malassezia.</title>
        <authorList>
            <person name="Coelho M.A."/>
        </authorList>
    </citation>
    <scope>NUCLEOTIDE SEQUENCE</scope>
    <source>
        <strain evidence="10">CBS 9431</strain>
    </source>
</reference>
<feature type="region of interest" description="Disordered" evidence="7">
    <location>
        <begin position="631"/>
        <end position="651"/>
    </location>
</feature>
<evidence type="ECO:0000256" key="7">
    <source>
        <dbReference type="SAM" id="MobiDB-lite"/>
    </source>
</evidence>
<dbReference type="GO" id="GO:0072583">
    <property type="term" value="P:clathrin-dependent endocytosis"/>
    <property type="evidence" value="ECO:0007669"/>
    <property type="project" value="InterPro"/>
</dbReference>
<feature type="binding site" evidence="6">
    <location>
        <position position="52"/>
    </location>
    <ligand>
        <name>a 1,2-diacyl-sn-glycero-3-phospho-(1D-myo-inositol-3,4,5-trisphosphate)</name>
        <dbReference type="ChEBI" id="CHEBI:57836"/>
    </ligand>
</feature>
<dbReference type="InterPro" id="IPR012295">
    <property type="entry name" value="TBP_dom_sf"/>
</dbReference>
<organism evidence="10 11">
    <name type="scientific">Malassezia japonica</name>
    <dbReference type="NCBI Taxonomy" id="223818"/>
    <lineage>
        <taxon>Eukaryota</taxon>
        <taxon>Fungi</taxon>
        <taxon>Dikarya</taxon>
        <taxon>Basidiomycota</taxon>
        <taxon>Ustilaginomycotina</taxon>
        <taxon>Malasseziomycetes</taxon>
        <taxon>Malasseziales</taxon>
        <taxon>Malasseziaceae</taxon>
        <taxon>Malassezia</taxon>
    </lineage>
</organism>
<evidence type="ECO:0000256" key="3">
    <source>
        <dbReference type="ARBA" id="ARBA00022927"/>
    </source>
</evidence>
<dbReference type="InterPro" id="IPR011989">
    <property type="entry name" value="ARM-like"/>
</dbReference>
<evidence type="ECO:0000256" key="2">
    <source>
        <dbReference type="ARBA" id="ARBA00022448"/>
    </source>
</evidence>
<evidence type="ECO:0000256" key="1">
    <source>
        <dbReference type="ARBA" id="ARBA00004184"/>
    </source>
</evidence>
<dbReference type="InterPro" id="IPR016024">
    <property type="entry name" value="ARM-type_fold"/>
</dbReference>
<keyword evidence="4 5" id="KW-0472">Membrane</keyword>
<feature type="domain" description="Clathrin/coatomer adaptor adaptin-like N-terminal" evidence="8">
    <location>
        <begin position="28"/>
        <end position="582"/>
    </location>
</feature>
<keyword evidence="11" id="KW-1185">Reference proteome</keyword>
<dbReference type="EMBL" id="CP119966">
    <property type="protein sequence ID" value="WFD41165.1"/>
    <property type="molecule type" value="Genomic_DNA"/>
</dbReference>
<feature type="binding site" evidence="6">
    <location>
        <begin position="10"/>
        <end position="11"/>
    </location>
    <ligand>
        <name>a 1,2-diacyl-sn-glycero-3-phospho-(1D-myo-inositol-3,4,5-trisphosphate)</name>
        <dbReference type="ChEBI" id="CHEBI:57836"/>
    </ligand>
</feature>
<dbReference type="SUPFAM" id="SSF49348">
    <property type="entry name" value="Clathrin adaptor appendage domain"/>
    <property type="match status" value="1"/>
</dbReference>
<feature type="domain" description="Clathrin adaptor alpha-adaptin appendage C-terminal subdomain" evidence="9">
    <location>
        <begin position="917"/>
        <end position="1032"/>
    </location>
</feature>
<feature type="binding site" evidence="6">
    <location>
        <begin position="56"/>
        <end position="60"/>
    </location>
    <ligand>
        <name>a 1,2-diacyl-sn-glycero-3-phospho-(1D-myo-inositol-3,4,5-trisphosphate)</name>
        <dbReference type="ChEBI" id="CHEBI:57836"/>
    </ligand>
</feature>
<gene>
    <name evidence="10" type="ORF">MJAP1_004160</name>
</gene>
<dbReference type="InterPro" id="IPR002553">
    <property type="entry name" value="Clathrin/coatomer_adapt-like_N"/>
</dbReference>
<dbReference type="PIRSF" id="PIRSF037091">
    <property type="entry name" value="AP2_complex_alpha"/>
    <property type="match status" value="1"/>
</dbReference>
<evidence type="ECO:0000256" key="4">
    <source>
        <dbReference type="ARBA" id="ARBA00023136"/>
    </source>
</evidence>
<feature type="binding site" evidence="6">
    <location>
        <position position="42"/>
    </location>
    <ligand>
        <name>a 1,2-diacyl-sn-glycero-3-phospho-(1D-myo-inositol-3,4,5-trisphosphate)</name>
        <dbReference type="ChEBI" id="CHEBI:57836"/>
    </ligand>
</feature>
<comment type="similarity">
    <text evidence="5">Belongs to the adaptor complexes large subunit family.</text>
</comment>
<feature type="compositionally biased region" description="Polar residues" evidence="7">
    <location>
        <begin position="642"/>
        <end position="651"/>
    </location>
</feature>
<name>A0AAF0F5H1_9BASI</name>
<comment type="subcellular location">
    <subcellularLocation>
        <location evidence="1">Endomembrane system</location>
        <topology evidence="1">Peripheral membrane protein</topology>
    </subcellularLocation>
    <subcellularLocation>
        <location evidence="5">Membrane</location>
        <location evidence="5">Coated pit</location>
    </subcellularLocation>
</comment>
<dbReference type="SUPFAM" id="SSF55711">
    <property type="entry name" value="Subdomain of clathrin and coatomer appendage domain"/>
    <property type="match status" value="1"/>
</dbReference>
<dbReference type="InterPro" id="IPR017104">
    <property type="entry name" value="AP2_complex_asu"/>
</dbReference>
<sequence length="1038" mass="115108">MSNSQTTGMRGLTHYISELRATGARDAEEKCVNKEMAHIRLKFRSTPKLDGYQRKKYVAKIIFTYLQGYKVDVGFPEALALMASHKYSEKQIGYLALTLYVHQHADFSKQAIPMIRRDLADMNEVNTCLALHAVANIASLEMAEALAEEVLKLLVSPTSPSTVQKKAALTLVQIYRKYPEGVDIAEWSAHITRMIRHRHLGVSQSVTSLLRVLVKDRPAPYRSCYLPAVEQLYDIVVKEDYKEIYLYHDIPVPWLQVNLLRLLQLYPPPTEKGMLATLHGVLDLIMRARTTTSQVDVQQSNAYNAILFEAIRLALHLDTGSVVVARSAVLLGRFLTSRETNVRYLGLVAMSQFARSLTSLAPIQMHQNTIFAALHDRDISVRRRALELVYYMCDETNAHEIVAHLLEYLPRAEPSLRESLVMKISILSERFADDYTWYVDTVLSLVNLAGDHVSDAVWHRVVQVVTNNPKVQRYAVATLFRYLEQPTCHETLIKIGGYLLGEFGDLIADRPGSQPIDQLQMLQDRSHLCTISTRVLLLTTYFKWLNLYPSIRDPLLSILRMFQQCIDIEVQQRACEYVALAEVATPEMLGLVCEEMPPYVLPDTPLGKLMPRKRVQPIAISTGKGAARSSSIRQPHVEPLVSPTTPRSDTVTANTQLPATEVDLLDMRDFEFGSPVAQQGVPTVHAEDWSSFALPDDSDLPDAKREKESLLGLDAVSPLPTSFSLQTVHDKRTSSDTERAMSSPSLPSRRGSEQPMSLNSDHTEMLSQSSDSAVRPMMHQLNLGGPLHAAPEEPREIDVLVLPRTMLSPKGVLYRDSDVVVSFTRAPVLALHFKNVSPVGGVLHAVHIVPADGADAEHIHAELDTSPAPLPSGGHVERTVHVACASCFVACPSVRVTLMMRESRALVFPLPVTLAHFVHPVALAAADFFQRWKAVQVEHGLEAQRVFGIALTPHGELPHAAAVSVVRDAGLAVLDGVDPKPENIVGAGVWKSTGDGPVGCLLRYEPNRDVRLARLTIRTTNARVSQSLLALLADVLGG</sequence>
<dbReference type="SUPFAM" id="SSF48371">
    <property type="entry name" value="ARM repeat"/>
    <property type="match status" value="1"/>
</dbReference>
<evidence type="ECO:0000313" key="10">
    <source>
        <dbReference type="EMBL" id="WFD41165.1"/>
    </source>
</evidence>